<dbReference type="SUPFAM" id="SSF54909">
    <property type="entry name" value="Dimeric alpha+beta barrel"/>
    <property type="match status" value="1"/>
</dbReference>
<evidence type="ECO:0000313" key="4">
    <source>
        <dbReference type="EMBL" id="HGT98300.1"/>
    </source>
</evidence>
<protein>
    <submittedName>
        <fullName evidence="4">Lrp/AsnC family transcriptional regulator</fullName>
    </submittedName>
</protein>
<evidence type="ECO:0000256" key="1">
    <source>
        <dbReference type="ARBA" id="ARBA00029440"/>
    </source>
</evidence>
<dbReference type="AlphaFoldDB" id="A0A7J3MXX4"/>
<reference evidence="4" key="1">
    <citation type="journal article" date="2020" name="mSystems">
        <title>Genome- and Community-Level Interaction Insights into Carbon Utilization and Element Cycling Functions of Hydrothermarchaeota in Hydrothermal Sediment.</title>
        <authorList>
            <person name="Zhou Z."/>
            <person name="Liu Y."/>
            <person name="Xu W."/>
            <person name="Pan J."/>
            <person name="Luo Z.H."/>
            <person name="Li M."/>
        </authorList>
    </citation>
    <scope>NUCLEOTIDE SEQUENCE [LARGE SCALE GENOMIC DNA]</scope>
    <source>
        <strain evidence="3">SpSt-629</strain>
        <strain evidence="4">SpSt-688</strain>
    </source>
</reference>
<organism evidence="4">
    <name type="scientific">Ignisphaera aggregans</name>
    <dbReference type="NCBI Taxonomy" id="334771"/>
    <lineage>
        <taxon>Archaea</taxon>
        <taxon>Thermoproteota</taxon>
        <taxon>Thermoprotei</taxon>
        <taxon>Desulfurococcales</taxon>
        <taxon>Desulfurococcaceae</taxon>
        <taxon>Ignisphaera</taxon>
    </lineage>
</organism>
<dbReference type="EMBL" id="DTAU01000132">
    <property type="protein sequence ID" value="HFQ79389.1"/>
    <property type="molecule type" value="Genomic_DNA"/>
</dbReference>
<feature type="domain" description="Transcription regulator AsnC/Lrp ligand binding" evidence="2">
    <location>
        <begin position="6"/>
        <end position="76"/>
    </location>
</feature>
<dbReference type="EMBL" id="DTDH01000076">
    <property type="protein sequence ID" value="HGT98300.1"/>
    <property type="molecule type" value="Genomic_DNA"/>
</dbReference>
<accession>A0A7J3MXX4</accession>
<evidence type="ECO:0000259" key="2">
    <source>
        <dbReference type="Pfam" id="PF01037"/>
    </source>
</evidence>
<dbReference type="InterPro" id="IPR011008">
    <property type="entry name" value="Dimeric_a/b-barrel"/>
</dbReference>
<dbReference type="InterPro" id="IPR019887">
    <property type="entry name" value="Tscrpt_reg_AsnC/Lrp_C"/>
</dbReference>
<dbReference type="Gene3D" id="3.30.70.920">
    <property type="match status" value="1"/>
</dbReference>
<comment type="pathway">
    <text evidence="1">Amino-acid biosynthesis.</text>
</comment>
<name>A0A7J3MXX4_9CREN</name>
<dbReference type="Pfam" id="PF01037">
    <property type="entry name" value="AsnC_trans_reg"/>
    <property type="match status" value="1"/>
</dbReference>
<sequence length="87" mass="9643">MPRALVLVNTDVGAEEEVLASIKNIEGVKNVSLVYGIYDLFIEIEADTIEKLKDIVTSKIRRTPKVRSTITMVVVSSNIKNEALLVQ</sequence>
<proteinExistence type="predicted"/>
<evidence type="ECO:0000313" key="3">
    <source>
        <dbReference type="EMBL" id="HFQ79389.1"/>
    </source>
</evidence>
<gene>
    <name evidence="3" type="ORF">ENT99_06825</name>
    <name evidence="4" type="ORF">ENU64_02575</name>
</gene>
<comment type="caution">
    <text evidence="4">The sequence shown here is derived from an EMBL/GenBank/DDBJ whole genome shotgun (WGS) entry which is preliminary data.</text>
</comment>